<feature type="transmembrane region" description="Helical" evidence="9">
    <location>
        <begin position="402"/>
        <end position="422"/>
    </location>
</feature>
<keyword evidence="4" id="KW-1003">Cell membrane</keyword>
<comment type="similarity">
    <text evidence="3">Belongs to the LptF/LptG family.</text>
</comment>
<dbReference type="GO" id="GO:0015920">
    <property type="term" value="P:lipopolysaccharide transport"/>
    <property type="evidence" value="ECO:0007669"/>
    <property type="project" value="TreeGrafter"/>
</dbReference>
<protein>
    <recommendedName>
        <fullName evidence="12">Lipopolysaccharide export system permease protein</fullName>
    </recommendedName>
</protein>
<feature type="transmembrane region" description="Helical" evidence="9">
    <location>
        <begin position="340"/>
        <end position="360"/>
    </location>
</feature>
<dbReference type="GO" id="GO:0043190">
    <property type="term" value="C:ATP-binding cassette (ABC) transporter complex"/>
    <property type="evidence" value="ECO:0007669"/>
    <property type="project" value="TreeGrafter"/>
</dbReference>
<feature type="transmembrane region" description="Helical" evidence="9">
    <location>
        <begin position="372"/>
        <end position="390"/>
    </location>
</feature>
<evidence type="ECO:0008006" key="12">
    <source>
        <dbReference type="Google" id="ProtNLM"/>
    </source>
</evidence>
<dbReference type="PANTHER" id="PTHR33529:SF7">
    <property type="entry name" value="LIPOPOLYSACCHARIDE EXPORT SYSTEM PERMEASE PROTEIN LPTF"/>
    <property type="match status" value="1"/>
</dbReference>
<keyword evidence="7 9" id="KW-0472">Membrane</keyword>
<accession>A0A3A1YAC1</accession>
<evidence type="ECO:0000256" key="8">
    <source>
        <dbReference type="ARBA" id="ARBA00026081"/>
    </source>
</evidence>
<evidence type="ECO:0000256" key="9">
    <source>
        <dbReference type="SAM" id="Phobius"/>
    </source>
</evidence>
<sequence length="444" mass="51083">MIILKYLKKNILKTFVITFLILFSIFFAQQLIVAFTQVSRGNIPVGFVFKYILLNMPTMLQYFLPFSFFLGVLFTFIRMYNNQEMTVMYACGLPHGRVIKTLMLPTSIVFLVCLFNSFFLAPALLTESRNQVQYFRTNPTFSLITPGSFNAIPNTNYILFVNKIDGNVANGIYVFDFNQDKTINFIMSSQGKVVVQDNQRLIVLENGSIFSRNLSDNFYNTLTGNLPAIAREKVLRENEIKDQGDVTLTAEQQKQIDELLTPQKDENGILIFDANNYQYSDIKNVLNANLDSLNKINFETLTLRIGLVQQETNLEAYKFKTIFQLLDHDDSDKFRVYLEIAVRFINALSVYLFALLAFVFSKVNPRQSKYSNVIVSTFLYFIYLLILNSLSSVINKGKVIDTTLHIFILTNILYVILVFILITDRPAIKKNVVFAYIRKFFGGQ</sequence>
<evidence type="ECO:0000313" key="10">
    <source>
        <dbReference type="EMBL" id="RIY34160.1"/>
    </source>
</evidence>
<evidence type="ECO:0000256" key="1">
    <source>
        <dbReference type="ARBA" id="ARBA00002265"/>
    </source>
</evidence>
<gene>
    <name evidence="10" type="ORF">CKF54_01640</name>
</gene>
<feature type="transmembrane region" description="Helical" evidence="9">
    <location>
        <begin position="102"/>
        <end position="125"/>
    </location>
</feature>
<comment type="subcellular location">
    <subcellularLocation>
        <location evidence="2">Cell membrane</location>
        <topology evidence="2">Multi-pass membrane protein</topology>
    </subcellularLocation>
</comment>
<proteinExistence type="inferred from homology"/>
<evidence type="ECO:0000256" key="7">
    <source>
        <dbReference type="ARBA" id="ARBA00023136"/>
    </source>
</evidence>
<evidence type="ECO:0000256" key="3">
    <source>
        <dbReference type="ARBA" id="ARBA00007725"/>
    </source>
</evidence>
<dbReference type="Pfam" id="PF03739">
    <property type="entry name" value="LptF_LptG"/>
    <property type="match status" value="1"/>
</dbReference>
<evidence type="ECO:0000256" key="4">
    <source>
        <dbReference type="ARBA" id="ARBA00022475"/>
    </source>
</evidence>
<dbReference type="AlphaFoldDB" id="A0A3A1YAC1"/>
<comment type="subunit">
    <text evidence="8">Component of the lipopolysaccharide transport and assembly complex. The LptBFG transporter is composed of two ATP-binding proteins (LptB) and two transmembrane proteins (LptF and LptG).</text>
</comment>
<reference evidence="10 11" key="1">
    <citation type="submission" date="2017-08" db="EMBL/GenBank/DDBJ databases">
        <title>Reclassification of Bisgaard taxon 37 and 44.</title>
        <authorList>
            <person name="Christensen H."/>
        </authorList>
    </citation>
    <scope>NUCLEOTIDE SEQUENCE [LARGE SCALE GENOMIC DNA]</scope>
    <source>
        <strain evidence="10 11">B96_3</strain>
    </source>
</reference>
<keyword evidence="6 9" id="KW-1133">Transmembrane helix</keyword>
<keyword evidence="5 9" id="KW-0812">Transmembrane</keyword>
<name>A0A3A1YAC1_9GAMM</name>
<evidence type="ECO:0000256" key="5">
    <source>
        <dbReference type="ARBA" id="ARBA00022692"/>
    </source>
</evidence>
<dbReference type="EMBL" id="NRHC01000016">
    <property type="protein sequence ID" value="RIY34160.1"/>
    <property type="molecule type" value="Genomic_DNA"/>
</dbReference>
<organism evidence="10 11">
    <name type="scientific">Psittacicella hinzii</name>
    <dbReference type="NCBI Taxonomy" id="2028575"/>
    <lineage>
        <taxon>Bacteria</taxon>
        <taxon>Pseudomonadati</taxon>
        <taxon>Pseudomonadota</taxon>
        <taxon>Gammaproteobacteria</taxon>
        <taxon>Pasteurellales</taxon>
        <taxon>Psittacicellaceae</taxon>
        <taxon>Psittacicella</taxon>
    </lineage>
</organism>
<evidence type="ECO:0000313" key="11">
    <source>
        <dbReference type="Proteomes" id="UP000265691"/>
    </source>
</evidence>
<dbReference type="OrthoDB" id="9778062at2"/>
<dbReference type="Proteomes" id="UP000265691">
    <property type="component" value="Unassembled WGS sequence"/>
</dbReference>
<feature type="transmembrane region" description="Helical" evidence="9">
    <location>
        <begin position="12"/>
        <end position="39"/>
    </location>
</feature>
<keyword evidence="11" id="KW-1185">Reference proteome</keyword>
<dbReference type="PANTHER" id="PTHR33529">
    <property type="entry name" value="SLR0882 PROTEIN-RELATED"/>
    <property type="match status" value="1"/>
</dbReference>
<dbReference type="RefSeq" id="WP_119524541.1">
    <property type="nucleotide sequence ID" value="NZ_NRHC01000016.1"/>
</dbReference>
<evidence type="ECO:0000256" key="2">
    <source>
        <dbReference type="ARBA" id="ARBA00004651"/>
    </source>
</evidence>
<dbReference type="InterPro" id="IPR005495">
    <property type="entry name" value="LptG/LptF_permease"/>
</dbReference>
<feature type="transmembrane region" description="Helical" evidence="9">
    <location>
        <begin position="59"/>
        <end position="81"/>
    </location>
</feature>
<evidence type="ECO:0000256" key="6">
    <source>
        <dbReference type="ARBA" id="ARBA00022989"/>
    </source>
</evidence>
<comment type="caution">
    <text evidence="10">The sequence shown here is derived from an EMBL/GenBank/DDBJ whole genome shotgun (WGS) entry which is preliminary data.</text>
</comment>
<comment type="function">
    <text evidence="1">Part of the ABC transporter complex LptBFG involved in the translocation of lipopolysaccharide (LPS) from the inner membrane to the outer membrane.</text>
</comment>